<keyword evidence="1" id="KW-0472">Membrane</keyword>
<protein>
    <submittedName>
        <fullName evidence="2">Uncharacterized protein</fullName>
    </submittedName>
</protein>
<gene>
    <name evidence="2" type="ORF">N0V84_002724</name>
</gene>
<feature type="transmembrane region" description="Helical" evidence="1">
    <location>
        <begin position="47"/>
        <end position="73"/>
    </location>
</feature>
<dbReference type="OrthoDB" id="3009728at2759"/>
<accession>A0A9W9BT53</accession>
<keyword evidence="1" id="KW-1133">Transmembrane helix</keyword>
<keyword evidence="1" id="KW-0812">Transmembrane</keyword>
<evidence type="ECO:0000313" key="3">
    <source>
        <dbReference type="Proteomes" id="UP001140502"/>
    </source>
</evidence>
<proteinExistence type="predicted"/>
<reference evidence="2" key="1">
    <citation type="submission" date="2022-10" db="EMBL/GenBank/DDBJ databases">
        <title>Tapping the CABI collections for fungal endophytes: first genome assemblies for Collariella, Neodidymelliopsis, Ascochyta clinopodiicola, Didymella pomorum, Didymosphaeria variabile, Neocosmospora piperis and Neocucurbitaria cava.</title>
        <authorList>
            <person name="Hill R."/>
        </authorList>
    </citation>
    <scope>NUCLEOTIDE SEQUENCE</scope>
    <source>
        <strain evidence="2">IMI 366586</strain>
    </source>
</reference>
<evidence type="ECO:0000313" key="2">
    <source>
        <dbReference type="EMBL" id="KAJ4326897.1"/>
    </source>
</evidence>
<feature type="transmembrane region" description="Helical" evidence="1">
    <location>
        <begin position="85"/>
        <end position="103"/>
    </location>
</feature>
<comment type="caution">
    <text evidence="2">The sequence shown here is derived from an EMBL/GenBank/DDBJ whole genome shotgun (WGS) entry which is preliminary data.</text>
</comment>
<evidence type="ECO:0000256" key="1">
    <source>
        <dbReference type="SAM" id="Phobius"/>
    </source>
</evidence>
<dbReference type="EMBL" id="JAPEUR010000034">
    <property type="protein sequence ID" value="KAJ4326897.1"/>
    <property type="molecule type" value="Genomic_DNA"/>
</dbReference>
<organism evidence="2 3">
    <name type="scientific">Fusarium piperis</name>
    <dbReference type="NCBI Taxonomy" id="1435070"/>
    <lineage>
        <taxon>Eukaryota</taxon>
        <taxon>Fungi</taxon>
        <taxon>Dikarya</taxon>
        <taxon>Ascomycota</taxon>
        <taxon>Pezizomycotina</taxon>
        <taxon>Sordariomycetes</taxon>
        <taxon>Hypocreomycetidae</taxon>
        <taxon>Hypocreales</taxon>
        <taxon>Nectriaceae</taxon>
        <taxon>Fusarium</taxon>
        <taxon>Fusarium solani species complex</taxon>
    </lineage>
</organism>
<dbReference type="Proteomes" id="UP001140502">
    <property type="component" value="Unassembled WGS sequence"/>
</dbReference>
<keyword evidence="3" id="KW-1185">Reference proteome</keyword>
<name>A0A9W9BT53_9HYPO</name>
<dbReference type="AlphaFoldDB" id="A0A9W9BT53"/>
<sequence length="126" mass="13786">MRASSEVKSVDEATRGSWPVSIAKGQIDLMARRSRIVFTVHPESLSFFSLITATSTACHIIFGTMVFSGILFVSINDSLSIISRLMAIATVCRIIVSYKLLVLRESVEETVDPTAGATSKHVFSFK</sequence>